<accession>A0A6B9JHX4</accession>
<dbReference type="SUPFAM" id="SSF52413">
    <property type="entry name" value="UDP-glucose/GDP-mannose dehydrogenase C-terminal domain"/>
    <property type="match status" value="1"/>
</dbReference>
<feature type="binding site" evidence="9">
    <location>
        <position position="325"/>
    </location>
    <ligand>
        <name>substrate</name>
    </ligand>
</feature>
<feature type="binding site" evidence="9">
    <location>
        <position position="211"/>
    </location>
    <ligand>
        <name>substrate</name>
    </ligand>
</feature>
<dbReference type="InterPro" id="IPR001732">
    <property type="entry name" value="UDP-Glc/GDP-Man_DH_N"/>
</dbReference>
<dbReference type="Proteomes" id="UP000433471">
    <property type="component" value="Segment"/>
</dbReference>
<protein>
    <recommendedName>
        <fullName evidence="3 7">UDP-glucose 6-dehydrogenase</fullName>
        <ecNumber evidence="3 7">1.1.1.22</ecNumber>
    </recommendedName>
</protein>
<comment type="similarity">
    <text evidence="2 7">Belongs to the UDP-glucose/GDP-mannose dehydrogenase family.</text>
</comment>
<feature type="binding site" evidence="10">
    <location>
        <position position="34"/>
    </location>
    <ligand>
        <name>NAD(+)</name>
        <dbReference type="ChEBI" id="CHEBI:57540"/>
    </ligand>
</feature>
<feature type="domain" description="UDP-glucose/GDP-mannose dehydrogenase C-terminal" evidence="11">
    <location>
        <begin position="319"/>
        <end position="407"/>
    </location>
</feature>
<dbReference type="GO" id="GO:0006072">
    <property type="term" value="P:glycerol-3-phosphate metabolic process"/>
    <property type="evidence" value="ECO:0007669"/>
    <property type="project" value="InterPro"/>
</dbReference>
<evidence type="ECO:0000256" key="10">
    <source>
        <dbReference type="PIRSR" id="PIRSR500134-3"/>
    </source>
</evidence>
<proteinExistence type="inferred from homology"/>
<dbReference type="InterPro" id="IPR014026">
    <property type="entry name" value="UDP-Glc/GDP-Man_DH_dimer"/>
</dbReference>
<dbReference type="InterPro" id="IPR036220">
    <property type="entry name" value="UDP-Glc/GDP-Man_DH_C_sf"/>
</dbReference>
<dbReference type="SUPFAM" id="SSF51735">
    <property type="entry name" value="NAD(P)-binding Rossmann-fold domains"/>
    <property type="match status" value="1"/>
</dbReference>
<dbReference type="InterPro" id="IPR036291">
    <property type="entry name" value="NAD(P)-bd_dom_sf"/>
</dbReference>
<keyword evidence="4 7" id="KW-0560">Oxidoreductase</keyword>
<sequence length="413" mass="45949">MKIAIIGSGYVGSAMAVLLAYNNSKYNHNVVVNDINEERVKMINSGILPVRDKIADRLMETNRKDITKCLSATTDISSAVTDSDFVMVCVPTNYNTETQSFDTSIIEKVVADVLKVKPDANIVIKSTIPIGYCGKLSADTGVDIMFSPEFLREGQAFLDNRNPDRIIIGYDNIYDQTEIANLYISMMKNACVNSSEVKCLKMSTQSAESVKMFSNAYLAMRVAFFNELDSFALENELKSSDIMAGVTSDRRIGSMYANPSFGYGGYCFPKDTKQLASTFNGEPNTLIPRDIINAIVASNDSRIKFIANDILSYGYQRIGIYLLAMKAGSDNHRESPSSHLIKELQKIGKDVLDYIVIYDPSITENEYMGCKVIKNLKQFGQMTDVIVANRVDDRLEMYCGTTNVYSRDITGKD</sequence>
<dbReference type="UniPathway" id="UPA00038">
    <property type="reaction ID" value="UER00491"/>
</dbReference>
<dbReference type="SMART" id="SM00984">
    <property type="entry name" value="UDPG_MGDP_dh_C"/>
    <property type="match status" value="1"/>
</dbReference>
<evidence type="ECO:0000313" key="13">
    <source>
        <dbReference type="Proteomes" id="UP000433471"/>
    </source>
</evidence>
<feature type="binding site" evidence="9">
    <location>
        <begin position="150"/>
        <end position="153"/>
    </location>
    <ligand>
        <name>substrate</name>
    </ligand>
</feature>
<dbReference type="Gene3D" id="1.10.1040.10">
    <property type="entry name" value="N-(1-d-carboxylethyl)-l-norvaline Dehydrogenase, domain 2"/>
    <property type="match status" value="1"/>
</dbReference>
<dbReference type="Pfam" id="PF03721">
    <property type="entry name" value="UDPG_MGDP_dh_N"/>
    <property type="match status" value="1"/>
</dbReference>
<dbReference type="NCBIfam" id="TIGR03026">
    <property type="entry name" value="NDP-sugDHase"/>
    <property type="match status" value="1"/>
</dbReference>
<dbReference type="SUPFAM" id="SSF48179">
    <property type="entry name" value="6-phosphogluconate dehydrogenase C-terminal domain-like"/>
    <property type="match status" value="1"/>
</dbReference>
<name>A0A6B9JHX4_9CAUD</name>
<feature type="binding site" evidence="9">
    <location>
        <position position="264"/>
    </location>
    <ligand>
        <name>substrate</name>
    </ligand>
</feature>
<dbReference type="InterPro" id="IPR014027">
    <property type="entry name" value="UDP-Glc/GDP-Man_DH_C"/>
</dbReference>
<evidence type="ECO:0000256" key="9">
    <source>
        <dbReference type="PIRSR" id="PIRSR500134-2"/>
    </source>
</evidence>
<dbReference type="InterPro" id="IPR006168">
    <property type="entry name" value="G3P_DH_NAD-dep"/>
</dbReference>
<dbReference type="InterPro" id="IPR013328">
    <property type="entry name" value="6PGD_dom2"/>
</dbReference>
<feature type="binding site" evidence="10">
    <location>
        <position position="127"/>
    </location>
    <ligand>
        <name>NAD(+)</name>
        <dbReference type="ChEBI" id="CHEBI:57540"/>
    </ligand>
</feature>
<dbReference type="Gene3D" id="3.40.50.720">
    <property type="entry name" value="NAD(P)-binding Rossmann-like Domain"/>
    <property type="match status" value="2"/>
</dbReference>
<dbReference type="EC" id="1.1.1.22" evidence="3 7"/>
<dbReference type="GO" id="GO:0000271">
    <property type="term" value="P:polysaccharide biosynthetic process"/>
    <property type="evidence" value="ECO:0007669"/>
    <property type="project" value="InterPro"/>
</dbReference>
<evidence type="ECO:0000256" key="7">
    <source>
        <dbReference type="PIRNR" id="PIRNR000124"/>
    </source>
</evidence>
<feature type="binding site" evidence="9">
    <location>
        <position position="326"/>
    </location>
    <ligand>
        <name>substrate</name>
    </ligand>
</feature>
<dbReference type="EMBL" id="MN718199">
    <property type="protein sequence ID" value="QGZ16127.1"/>
    <property type="molecule type" value="Genomic_DNA"/>
</dbReference>
<dbReference type="PRINTS" id="PR00077">
    <property type="entry name" value="GPDHDRGNASE"/>
</dbReference>
<feature type="active site" description="Nucleophile" evidence="8">
    <location>
        <position position="267"/>
    </location>
</feature>
<dbReference type="GO" id="GO:0051287">
    <property type="term" value="F:NAD binding"/>
    <property type="evidence" value="ECO:0007669"/>
    <property type="project" value="InterPro"/>
</dbReference>
<organism evidence="12 13">
    <name type="scientific">Vibrio phage vB_VchM_Kuja</name>
    <dbReference type="NCBI Taxonomy" id="2686437"/>
    <lineage>
        <taxon>Viruses</taxon>
        <taxon>Duplodnaviria</taxon>
        <taxon>Heunggongvirae</taxon>
        <taxon>Uroviricota</taxon>
        <taxon>Caudoviricetes</taxon>
        <taxon>Pantevenvirales</taxon>
        <taxon>Ackermannviridae</taxon>
        <taxon>Kujavirus</taxon>
        <taxon>Kujavirus kuja</taxon>
    </lineage>
</organism>
<dbReference type="InterPro" id="IPR017476">
    <property type="entry name" value="UDP-Glc/GDP-Man"/>
</dbReference>
<dbReference type="InterPro" id="IPR008927">
    <property type="entry name" value="6-PGluconate_DH-like_C_sf"/>
</dbReference>
<feature type="binding site" evidence="10">
    <location>
        <position position="333"/>
    </location>
    <ligand>
        <name>NAD(+)</name>
        <dbReference type="ChEBI" id="CHEBI:57540"/>
    </ligand>
</feature>
<dbReference type="PANTHER" id="PTHR43750:SF2">
    <property type="entry name" value="UDP-GLUCOSE 6-DEHYDROGENASE"/>
    <property type="match status" value="1"/>
</dbReference>
<comment type="pathway">
    <text evidence="1">Nucleotide-sugar biosynthesis; UDP-alpha-D-glucuronate biosynthesis; UDP-alpha-D-glucuronate from UDP-alpha-D-glucose: step 1/1.</text>
</comment>
<comment type="catalytic activity">
    <reaction evidence="6 7">
        <text>UDP-alpha-D-glucose + 2 NAD(+) + H2O = UDP-alpha-D-glucuronate + 2 NADH + 3 H(+)</text>
        <dbReference type="Rhea" id="RHEA:23596"/>
        <dbReference type="ChEBI" id="CHEBI:15377"/>
        <dbReference type="ChEBI" id="CHEBI:15378"/>
        <dbReference type="ChEBI" id="CHEBI:57540"/>
        <dbReference type="ChEBI" id="CHEBI:57945"/>
        <dbReference type="ChEBI" id="CHEBI:58052"/>
        <dbReference type="ChEBI" id="CHEBI:58885"/>
        <dbReference type="EC" id="1.1.1.22"/>
    </reaction>
</comment>
<dbReference type="GO" id="GO:0006065">
    <property type="term" value="P:UDP-glucuronate biosynthetic process"/>
    <property type="evidence" value="ECO:0007669"/>
    <property type="project" value="UniProtKB-UniPathway"/>
</dbReference>
<reference evidence="12 13" key="1">
    <citation type="submission" date="2019-11" db="EMBL/GenBank/DDBJ databases">
        <title>Characterization of a novel member of the family Ackermannviridae.</title>
        <authorList>
            <person name="Maina A.N."/>
            <person name="Mwaura F.B."/>
            <person name="Jumba M."/>
        </authorList>
    </citation>
    <scope>NUCLEOTIDE SEQUENCE [LARGE SCALE GENOMIC DNA]</scope>
</reference>
<feature type="binding site" evidence="9">
    <location>
        <begin position="256"/>
        <end position="260"/>
    </location>
    <ligand>
        <name>substrate</name>
    </ligand>
</feature>
<evidence type="ECO:0000256" key="4">
    <source>
        <dbReference type="ARBA" id="ARBA00023002"/>
    </source>
</evidence>
<feature type="binding site" evidence="10">
    <location>
        <position position="39"/>
    </location>
    <ligand>
        <name>NAD(+)</name>
        <dbReference type="ChEBI" id="CHEBI:57540"/>
    </ligand>
</feature>
<evidence type="ECO:0000313" key="12">
    <source>
        <dbReference type="EMBL" id="QGZ16127.1"/>
    </source>
</evidence>
<feature type="binding site" evidence="10">
    <location>
        <position position="153"/>
    </location>
    <ligand>
        <name>NAD(+)</name>
        <dbReference type="ChEBI" id="CHEBI:57540"/>
    </ligand>
</feature>
<dbReference type="InterPro" id="IPR028357">
    <property type="entry name" value="UDPglc_DH_bac"/>
</dbReference>
<dbReference type="PIRSF" id="PIRSF000124">
    <property type="entry name" value="UDPglc_GDPman_dh"/>
    <property type="match status" value="1"/>
</dbReference>
<dbReference type="PANTHER" id="PTHR43750">
    <property type="entry name" value="UDP-GLUCOSE 6-DEHYDROGENASE TUAD"/>
    <property type="match status" value="1"/>
</dbReference>
<dbReference type="GO" id="GO:0003979">
    <property type="term" value="F:UDP-glucose 6-dehydrogenase activity"/>
    <property type="evidence" value="ECO:0007669"/>
    <property type="project" value="UniProtKB-EC"/>
</dbReference>
<dbReference type="Pfam" id="PF00984">
    <property type="entry name" value="UDPG_MGDP_dh"/>
    <property type="match status" value="1"/>
</dbReference>
<evidence type="ECO:0000256" key="1">
    <source>
        <dbReference type="ARBA" id="ARBA00004701"/>
    </source>
</evidence>
<evidence type="ECO:0000256" key="3">
    <source>
        <dbReference type="ARBA" id="ARBA00012954"/>
    </source>
</evidence>
<evidence type="ECO:0000256" key="5">
    <source>
        <dbReference type="ARBA" id="ARBA00023027"/>
    </source>
</evidence>
<keyword evidence="13" id="KW-1185">Reference proteome</keyword>
<dbReference type="Pfam" id="PF03720">
    <property type="entry name" value="UDPG_MGDP_dh_C"/>
    <property type="match status" value="1"/>
</dbReference>
<evidence type="ECO:0000256" key="8">
    <source>
        <dbReference type="PIRSR" id="PIRSR500134-1"/>
    </source>
</evidence>
<evidence type="ECO:0000256" key="2">
    <source>
        <dbReference type="ARBA" id="ARBA00006601"/>
    </source>
</evidence>
<dbReference type="PIRSF" id="PIRSF500134">
    <property type="entry name" value="UDPglc_DH_bac"/>
    <property type="match status" value="1"/>
</dbReference>
<feature type="binding site" evidence="10">
    <location>
        <position position="92"/>
    </location>
    <ligand>
        <name>NAD(+)</name>
        <dbReference type="ChEBI" id="CHEBI:57540"/>
    </ligand>
</feature>
<evidence type="ECO:0000256" key="6">
    <source>
        <dbReference type="ARBA" id="ARBA00047473"/>
    </source>
</evidence>
<evidence type="ECO:0000259" key="11">
    <source>
        <dbReference type="SMART" id="SM00984"/>
    </source>
</evidence>
<gene>
    <name evidence="12" type="ORF">Kuja_1360</name>
</gene>
<keyword evidence="5 7" id="KW-0520">NAD</keyword>
<feature type="binding site" evidence="10">
    <location>
        <position position="270"/>
    </location>
    <ligand>
        <name>NAD(+)</name>
        <dbReference type="ChEBI" id="CHEBI:57540"/>
    </ligand>
</feature>
<feature type="binding site" evidence="9">
    <location>
        <position position="413"/>
    </location>
    <ligand>
        <name>substrate</name>
    </ligand>
</feature>